<dbReference type="Pfam" id="PF18906">
    <property type="entry name" value="Phage_tube_2"/>
    <property type="match status" value="1"/>
</dbReference>
<reference evidence="1 2" key="1">
    <citation type="journal article" date="2019" name="ISME J.">
        <title>Genome analyses of uncultured TG2/ZB3 bacteria in 'Margulisbacteria' specifically attached to ectosymbiotic spirochetes of protists in the termite gut.</title>
        <authorList>
            <person name="Utami Y.D."/>
            <person name="Kuwahara H."/>
            <person name="Igai K."/>
            <person name="Murakami T."/>
            <person name="Sugaya K."/>
            <person name="Morikawa T."/>
            <person name="Nagura Y."/>
            <person name="Yuki M."/>
            <person name="Deevong P."/>
            <person name="Inoue T."/>
            <person name="Kihara K."/>
            <person name="Lo N."/>
            <person name="Yamada A."/>
            <person name="Ohkuma M."/>
            <person name="Hongoh Y."/>
        </authorList>
    </citation>
    <scope>NUCLEOTIDE SEQUENCE [LARGE SCALE GENOMIC DNA]</scope>
    <source>
        <strain evidence="1">NkOx7-01</strain>
    </source>
</reference>
<evidence type="ECO:0008006" key="3">
    <source>
        <dbReference type="Google" id="ProtNLM"/>
    </source>
</evidence>
<organism evidence="1 2">
    <name type="scientific">Termititenax aidoneus</name>
    <dbReference type="NCBI Taxonomy" id="2218524"/>
    <lineage>
        <taxon>Bacteria</taxon>
        <taxon>Bacillati</taxon>
        <taxon>Candidatus Margulisiibacteriota</taxon>
        <taxon>Candidatus Termititenacia</taxon>
        <taxon>Candidatus Termititenacales</taxon>
        <taxon>Candidatus Termititenacaceae</taxon>
        <taxon>Candidatus Termititenax</taxon>
    </lineage>
</organism>
<protein>
    <recommendedName>
        <fullName evidence="3">Phage tail protein</fullName>
    </recommendedName>
</protein>
<name>A0A388TCE6_TERA1</name>
<dbReference type="AlphaFoldDB" id="A0A388TCE6"/>
<dbReference type="EMBL" id="BGZN01000052">
    <property type="protein sequence ID" value="GBR74528.1"/>
    <property type="molecule type" value="Genomic_DNA"/>
</dbReference>
<sequence>MALTGIGENGYLMLQKETTYNTPATDAMELLPWKEGSVKATVAQIENNNVIGCRLKQEPDKGRIAITGELTFNQHPDILGLLLDLFLGAATDTGTSTTGYTHTWLAPLSGAKVDRSFTIRQAFGDDLAKQFSGCRITAITLASDNEGNQTITLTLFGKSYLNDQTRPTTFTCSNKRAYSFGMSKLFIQAETGSERAVKMNSYELTIDLGYNTEDYKLGSLEVDDIQFNAIPTVTFGCNIDAEDIFLKDAQLQTKYKLRLETNIGTPPIEGVSGVNYSTIIELPRGILSADTEIPFSVERETMDLSFDCAYGGQTTGSGATKTMFEIRHKDGEASYNS</sequence>
<keyword evidence="2" id="KW-1185">Reference proteome</keyword>
<evidence type="ECO:0000313" key="1">
    <source>
        <dbReference type="EMBL" id="GBR74528.1"/>
    </source>
</evidence>
<dbReference type="InterPro" id="IPR044000">
    <property type="entry name" value="Phage_tube_2"/>
</dbReference>
<dbReference type="Proteomes" id="UP000269352">
    <property type="component" value="Unassembled WGS sequence"/>
</dbReference>
<proteinExistence type="predicted"/>
<gene>
    <name evidence="1" type="ORF">NO1_1687</name>
</gene>
<evidence type="ECO:0000313" key="2">
    <source>
        <dbReference type="Proteomes" id="UP000269352"/>
    </source>
</evidence>
<comment type="caution">
    <text evidence="1">The sequence shown here is derived from an EMBL/GenBank/DDBJ whole genome shotgun (WGS) entry which is preliminary data.</text>
</comment>
<accession>A0A388TCE6</accession>